<feature type="domain" description="Phage head morphogenesis" evidence="1">
    <location>
        <begin position="216"/>
        <end position="347"/>
    </location>
</feature>
<evidence type="ECO:0000259" key="1">
    <source>
        <dbReference type="Pfam" id="PF04233"/>
    </source>
</evidence>
<organism evidence="2 3">
    <name type="scientific">Paracoccus fontiphilus</name>
    <dbReference type="NCBI Taxonomy" id="1815556"/>
    <lineage>
        <taxon>Bacteria</taxon>
        <taxon>Pseudomonadati</taxon>
        <taxon>Pseudomonadota</taxon>
        <taxon>Alphaproteobacteria</taxon>
        <taxon>Rhodobacterales</taxon>
        <taxon>Paracoccaceae</taxon>
        <taxon>Paracoccus</taxon>
    </lineage>
</organism>
<comment type="caution">
    <text evidence="2">The sequence shown here is derived from an EMBL/GenBank/DDBJ whole genome shotgun (WGS) entry which is preliminary data.</text>
</comment>
<dbReference type="Proteomes" id="UP001595557">
    <property type="component" value="Unassembled WGS sequence"/>
</dbReference>
<gene>
    <name evidence="2" type="ORF">ACFOD7_14325</name>
</gene>
<evidence type="ECO:0000313" key="3">
    <source>
        <dbReference type="Proteomes" id="UP001595557"/>
    </source>
</evidence>
<reference evidence="3" key="1">
    <citation type="journal article" date="2019" name="Int. J. Syst. Evol. Microbiol.">
        <title>The Global Catalogue of Microorganisms (GCM) 10K type strain sequencing project: providing services to taxonomists for standard genome sequencing and annotation.</title>
        <authorList>
            <consortium name="The Broad Institute Genomics Platform"/>
            <consortium name="The Broad Institute Genome Sequencing Center for Infectious Disease"/>
            <person name="Wu L."/>
            <person name="Ma J."/>
        </authorList>
    </citation>
    <scope>NUCLEOTIDE SEQUENCE [LARGE SCALE GENOMIC DNA]</scope>
    <source>
        <strain evidence="3">KCTC 52239</strain>
    </source>
</reference>
<dbReference type="EMBL" id="JBHRTE010000059">
    <property type="protein sequence ID" value="MFC3169225.1"/>
    <property type="molecule type" value="Genomic_DNA"/>
</dbReference>
<evidence type="ECO:0000313" key="2">
    <source>
        <dbReference type="EMBL" id="MFC3169225.1"/>
    </source>
</evidence>
<keyword evidence="3" id="KW-1185">Reference proteome</keyword>
<sequence>MAPKLPSDIQDALDRLEPALRDAFLEAIDQITNAVRLQQLETLIRAGDIEGAIDALRLEQGFFGPLYEAQRDTYMTGGPLALSGLRIRDPYDGSKFVFSFNGRHDRAERWIREQSSRLITEVIEEQKEQARIVIREAAEAGEHPRDTARAIVGKVDPATGKRAGGILGLDRARRGVFQKVMDAMKTPEGVRDLVTVPRDGSAPYVTLTSVNEATKQRILRAYAKGEAVPAADQAISRKQLRNKLLKDRGDTIARTEALNGLRAGRHEGMEQLVESGAVRRDQVRIRWQATLDSRVRDTHRHLHDQTVRLGEFFNPAAGVFMRYPGDLEHSPGNPKGLAANTIQCRCLAVYRIRNDLMRYED</sequence>
<name>A0ABV7IF61_9RHOB</name>
<proteinExistence type="predicted"/>
<protein>
    <submittedName>
        <fullName evidence="2">Phage minor head protein</fullName>
    </submittedName>
</protein>
<accession>A0ABV7IF61</accession>
<dbReference type="InterPro" id="IPR006528">
    <property type="entry name" value="Phage_head_morphogenesis_dom"/>
</dbReference>
<dbReference type="Pfam" id="PF04233">
    <property type="entry name" value="Phage_Mu_F"/>
    <property type="match status" value="1"/>
</dbReference>
<dbReference type="RefSeq" id="WP_207464437.1">
    <property type="nucleotide sequence ID" value="NZ_JAFNAW010000001.1"/>
</dbReference>